<proteinExistence type="predicted"/>
<gene>
    <name evidence="1" type="ORF">Z518_04481</name>
</gene>
<keyword evidence="2" id="KW-1185">Reference proteome</keyword>
<dbReference type="Proteomes" id="UP000053617">
    <property type="component" value="Unassembled WGS sequence"/>
</dbReference>
<organism evidence="1 2">
    <name type="scientific">Rhinocladiella mackenziei CBS 650.93</name>
    <dbReference type="NCBI Taxonomy" id="1442369"/>
    <lineage>
        <taxon>Eukaryota</taxon>
        <taxon>Fungi</taxon>
        <taxon>Dikarya</taxon>
        <taxon>Ascomycota</taxon>
        <taxon>Pezizomycotina</taxon>
        <taxon>Eurotiomycetes</taxon>
        <taxon>Chaetothyriomycetidae</taxon>
        <taxon>Chaetothyriales</taxon>
        <taxon>Herpotrichiellaceae</taxon>
        <taxon>Rhinocladiella</taxon>
    </lineage>
</organism>
<name>A0A0D2JBQ1_9EURO</name>
<dbReference type="GeneID" id="25292552"/>
<dbReference type="EMBL" id="KN847477">
    <property type="protein sequence ID" value="KIX06505.1"/>
    <property type="molecule type" value="Genomic_DNA"/>
</dbReference>
<accession>A0A0D2JBQ1</accession>
<dbReference type="RefSeq" id="XP_013273641.1">
    <property type="nucleotide sequence ID" value="XM_013418187.1"/>
</dbReference>
<sequence length="306" mass="34842">MSKAQPENKESYQRLSLTHSIPCLRALREMIENLDYQETQLLTLLRILLVVYGTDFYRNYVVAQLWTSFSAETDHSTARWHGQSPLDLQRNHHPHLRPCGSHDTITNTARSSVLGSWSLATIATDHRPHTSRAAGGPTPQPPVHPKAISDIFAGLRGPIEIENLKKPQQETSSHDVSDHKSRCILLRKQALKAKTLTTIDSTHDRARDLLFVIAIGSYVEDEMISRRSAERPTLGAQDLNEASTRWFSNRFDVLARKLGYFVFDDMTTLFKTCYAYNSTNQDETHRRLFHFQDCTALHLVSSLEEA</sequence>
<evidence type="ECO:0000313" key="1">
    <source>
        <dbReference type="EMBL" id="KIX06505.1"/>
    </source>
</evidence>
<evidence type="ECO:0000313" key="2">
    <source>
        <dbReference type="Proteomes" id="UP000053617"/>
    </source>
</evidence>
<dbReference type="OrthoDB" id="4154834at2759"/>
<dbReference type="AlphaFoldDB" id="A0A0D2JBQ1"/>
<dbReference type="VEuPathDB" id="FungiDB:Z518_04481"/>
<protein>
    <submittedName>
        <fullName evidence="1">Rhinocladiella mackenziei CBS 650.93 unplaced genomic scaffold supercont1.3, whole genome shotgun sequence</fullName>
    </submittedName>
</protein>
<dbReference type="HOGENOM" id="CLU_909587_0_0_1"/>
<reference evidence="1 2" key="1">
    <citation type="submission" date="2015-01" db="EMBL/GenBank/DDBJ databases">
        <title>The Genome Sequence of Rhinocladiella mackenzie CBS 650.93.</title>
        <authorList>
            <consortium name="The Broad Institute Genomics Platform"/>
            <person name="Cuomo C."/>
            <person name="de Hoog S."/>
            <person name="Gorbushina A."/>
            <person name="Stielow B."/>
            <person name="Teixiera M."/>
            <person name="Abouelleil A."/>
            <person name="Chapman S.B."/>
            <person name="Priest M."/>
            <person name="Young S.K."/>
            <person name="Wortman J."/>
            <person name="Nusbaum C."/>
            <person name="Birren B."/>
        </authorList>
    </citation>
    <scope>NUCLEOTIDE SEQUENCE [LARGE SCALE GENOMIC DNA]</scope>
    <source>
        <strain evidence="1 2">CBS 650.93</strain>
    </source>
</reference>